<evidence type="ECO:0008006" key="4">
    <source>
        <dbReference type="Google" id="ProtNLM"/>
    </source>
</evidence>
<feature type="transmembrane region" description="Helical" evidence="1">
    <location>
        <begin position="202"/>
        <end position="225"/>
    </location>
</feature>
<dbReference type="KEGG" id="sufl:FIL70_06495"/>
<reference evidence="2 3" key="1">
    <citation type="submission" date="2019-06" db="EMBL/GenBank/DDBJ databases">
        <title>Genome organization and adaptive potential of archetypical organophosphate degarding Sphingobium fuliginis ATCC 27551.</title>
        <authorList>
            <person name="Sarwar A."/>
            <person name="Parthasarathy S."/>
            <person name="Singh C."/>
            <person name="Siddavattam D."/>
        </authorList>
    </citation>
    <scope>NUCLEOTIDE SEQUENCE [LARGE SCALE GENOMIC DNA]</scope>
    <source>
        <strain evidence="2 3">ATCC 27551</strain>
    </source>
</reference>
<name>A0A5B8CED3_SPHSA</name>
<dbReference type="Proteomes" id="UP000311469">
    <property type="component" value="Chromosome cSF1"/>
</dbReference>
<feature type="transmembrane region" description="Helical" evidence="1">
    <location>
        <begin position="169"/>
        <end position="190"/>
    </location>
</feature>
<feature type="transmembrane region" description="Helical" evidence="1">
    <location>
        <begin position="56"/>
        <end position="81"/>
    </location>
</feature>
<evidence type="ECO:0000313" key="2">
    <source>
        <dbReference type="EMBL" id="QDC36922.1"/>
    </source>
</evidence>
<keyword evidence="1" id="KW-1133">Transmembrane helix</keyword>
<evidence type="ECO:0000313" key="3">
    <source>
        <dbReference type="Proteomes" id="UP000311469"/>
    </source>
</evidence>
<evidence type="ECO:0000256" key="1">
    <source>
        <dbReference type="SAM" id="Phobius"/>
    </source>
</evidence>
<feature type="transmembrane region" description="Helical" evidence="1">
    <location>
        <begin position="93"/>
        <end position="113"/>
    </location>
</feature>
<proteinExistence type="predicted"/>
<dbReference type="AlphaFoldDB" id="A0A5B8CED3"/>
<accession>A0A5B8CED3</accession>
<sequence>MTTKSMMMKLCTYMGAIAGTMMFVGIWPVAHMFPPLDPSMPAAEVAAYYRSHQTGILAGAILIASSSVLFFPFLAAIATFMKKIEGPIAPLTWAFVMVVAFGFVTLFFAGLIFTAAAYRLDRPDAVVSTLSDIAFLLFVMPAVPAFVQNLLTGFVILGDRRAQPILPRWLGYMNLWTGVLLLPGLAIGLFKTGPFAWNGALAFWLPAVVFGIWFNLMIVAMLGAIKRDALGGE</sequence>
<keyword evidence="1" id="KW-0472">Membrane</keyword>
<organism evidence="2 3">
    <name type="scientific">Sphingobium fuliginis ATCC 27551</name>
    <dbReference type="NCBI Taxonomy" id="1208342"/>
    <lineage>
        <taxon>Bacteria</taxon>
        <taxon>Pseudomonadati</taxon>
        <taxon>Pseudomonadota</taxon>
        <taxon>Alphaproteobacteria</taxon>
        <taxon>Sphingomonadales</taxon>
        <taxon>Sphingomonadaceae</taxon>
        <taxon>Sphingobium</taxon>
    </lineage>
</organism>
<dbReference type="RefSeq" id="WP_044662207.1">
    <property type="nucleotide sequence ID" value="NZ_CP041016.1"/>
</dbReference>
<gene>
    <name evidence="2" type="ORF">FIL70_06495</name>
</gene>
<dbReference type="EMBL" id="CP041016">
    <property type="protein sequence ID" value="QDC36922.1"/>
    <property type="molecule type" value="Genomic_DNA"/>
</dbReference>
<feature type="transmembrane region" description="Helical" evidence="1">
    <location>
        <begin position="133"/>
        <end position="157"/>
    </location>
</feature>
<keyword evidence="1" id="KW-0812">Transmembrane</keyword>
<protein>
    <recommendedName>
        <fullName evidence="4">DUF4386 domain-containing protein</fullName>
    </recommendedName>
</protein>